<dbReference type="Pfam" id="PF00078">
    <property type="entry name" value="RVT_1"/>
    <property type="match status" value="1"/>
</dbReference>
<gene>
    <name evidence="2" type="ORF">KK1_043664</name>
</gene>
<reference evidence="2" key="1">
    <citation type="journal article" date="2012" name="Nat. Biotechnol.">
        <title>Draft genome sequence of pigeonpea (Cajanus cajan), an orphan legume crop of resource-poor farmers.</title>
        <authorList>
            <person name="Varshney R.K."/>
            <person name="Chen W."/>
            <person name="Li Y."/>
            <person name="Bharti A.K."/>
            <person name="Saxena R.K."/>
            <person name="Schlueter J.A."/>
            <person name="Donoghue M.T."/>
            <person name="Azam S."/>
            <person name="Fan G."/>
            <person name="Whaley A.M."/>
            <person name="Farmer A.D."/>
            <person name="Sheridan J."/>
            <person name="Iwata A."/>
            <person name="Tuteja R."/>
            <person name="Penmetsa R.V."/>
            <person name="Wu W."/>
            <person name="Upadhyaya H.D."/>
            <person name="Yang S.P."/>
            <person name="Shah T."/>
            <person name="Saxena K.B."/>
            <person name="Michael T."/>
            <person name="McCombie W.R."/>
            <person name="Yang B."/>
            <person name="Zhang G."/>
            <person name="Yang H."/>
            <person name="Wang J."/>
            <person name="Spillane C."/>
            <person name="Cook D.R."/>
            <person name="May G.D."/>
            <person name="Xu X."/>
            <person name="Jackson S.A."/>
        </authorList>
    </citation>
    <scope>NUCLEOTIDE SEQUENCE [LARGE SCALE GENOMIC DNA]</scope>
</reference>
<dbReference type="PANTHER" id="PTHR24559">
    <property type="entry name" value="TRANSPOSON TY3-I GAG-POL POLYPROTEIN"/>
    <property type="match status" value="1"/>
</dbReference>
<dbReference type="InterPro" id="IPR043128">
    <property type="entry name" value="Rev_trsase/Diguanyl_cyclase"/>
</dbReference>
<dbReference type="PANTHER" id="PTHR24559:SF444">
    <property type="entry name" value="REVERSE TRANSCRIPTASE DOMAIN-CONTAINING PROTEIN"/>
    <property type="match status" value="1"/>
</dbReference>
<accession>A0A151QYF1</accession>
<name>A0A151QYF1_CAJCA</name>
<keyword evidence="3" id="KW-1185">Reference proteome</keyword>
<protein>
    <submittedName>
        <fullName evidence="2">Polyprotein</fullName>
    </submittedName>
</protein>
<dbReference type="Proteomes" id="UP000075243">
    <property type="component" value="Unassembled WGS sequence"/>
</dbReference>
<dbReference type="Gene3D" id="3.30.70.270">
    <property type="match status" value="1"/>
</dbReference>
<dbReference type="InterPro" id="IPR053134">
    <property type="entry name" value="RNA-dir_DNA_polymerase"/>
</dbReference>
<sequence>MIILIDGYTIPSKDVLINRIQKAKWFSKFDLKSGFHQTKMHPDSIKWTAFSCSEGLFEWKVMPFGLKNAPQIFQRKMDNIFGEYKNFTCAYIDDVLVFSKT</sequence>
<dbReference type="InterPro" id="IPR000477">
    <property type="entry name" value="RT_dom"/>
</dbReference>
<dbReference type="SUPFAM" id="SSF56672">
    <property type="entry name" value="DNA/RNA polymerases"/>
    <property type="match status" value="1"/>
</dbReference>
<dbReference type="Gene3D" id="3.10.10.10">
    <property type="entry name" value="HIV Type 1 Reverse Transcriptase, subunit A, domain 1"/>
    <property type="match status" value="1"/>
</dbReference>
<dbReference type="AlphaFoldDB" id="A0A151QYF1"/>
<evidence type="ECO:0000259" key="1">
    <source>
        <dbReference type="PROSITE" id="PS50878"/>
    </source>
</evidence>
<dbReference type="EMBL" id="KQ484405">
    <property type="protein sequence ID" value="KYP35306.1"/>
    <property type="molecule type" value="Genomic_DNA"/>
</dbReference>
<dbReference type="Gramene" id="C.cajan_42724.t">
    <property type="protein sequence ID" value="C.cajan_42724.t.cds1"/>
    <property type="gene ID" value="C.cajan_42724"/>
</dbReference>
<dbReference type="InterPro" id="IPR043502">
    <property type="entry name" value="DNA/RNA_pol_sf"/>
</dbReference>
<dbReference type="CDD" id="cd01647">
    <property type="entry name" value="RT_LTR"/>
    <property type="match status" value="1"/>
</dbReference>
<evidence type="ECO:0000313" key="3">
    <source>
        <dbReference type="Proteomes" id="UP000075243"/>
    </source>
</evidence>
<feature type="domain" description="Reverse transcriptase" evidence="1">
    <location>
        <begin position="1"/>
        <end position="101"/>
    </location>
</feature>
<dbReference type="PROSITE" id="PS50878">
    <property type="entry name" value="RT_POL"/>
    <property type="match status" value="1"/>
</dbReference>
<organism evidence="2 3">
    <name type="scientific">Cajanus cajan</name>
    <name type="common">Pigeon pea</name>
    <name type="synonym">Cajanus indicus</name>
    <dbReference type="NCBI Taxonomy" id="3821"/>
    <lineage>
        <taxon>Eukaryota</taxon>
        <taxon>Viridiplantae</taxon>
        <taxon>Streptophyta</taxon>
        <taxon>Embryophyta</taxon>
        <taxon>Tracheophyta</taxon>
        <taxon>Spermatophyta</taxon>
        <taxon>Magnoliopsida</taxon>
        <taxon>eudicotyledons</taxon>
        <taxon>Gunneridae</taxon>
        <taxon>Pentapetalae</taxon>
        <taxon>rosids</taxon>
        <taxon>fabids</taxon>
        <taxon>Fabales</taxon>
        <taxon>Fabaceae</taxon>
        <taxon>Papilionoideae</taxon>
        <taxon>50 kb inversion clade</taxon>
        <taxon>NPAAA clade</taxon>
        <taxon>indigoferoid/millettioid clade</taxon>
        <taxon>Phaseoleae</taxon>
        <taxon>Cajanus</taxon>
    </lineage>
</organism>
<evidence type="ECO:0000313" key="2">
    <source>
        <dbReference type="EMBL" id="KYP35306.1"/>
    </source>
</evidence>
<proteinExistence type="predicted"/>